<dbReference type="RefSeq" id="WP_283380841.1">
    <property type="nucleotide sequence ID" value="NZ_JASHIE010000003.1"/>
</dbReference>
<dbReference type="Proteomes" id="UP001225761">
    <property type="component" value="Unassembled WGS sequence"/>
</dbReference>
<keyword evidence="2" id="KW-0238">DNA-binding</keyword>
<dbReference type="InterPro" id="IPR009057">
    <property type="entry name" value="Homeodomain-like_sf"/>
</dbReference>
<dbReference type="SUPFAM" id="SSF46689">
    <property type="entry name" value="Homeodomain-like"/>
    <property type="match status" value="2"/>
</dbReference>
<dbReference type="Gene3D" id="2.60.120.10">
    <property type="entry name" value="Jelly Rolls"/>
    <property type="match status" value="1"/>
</dbReference>
<reference evidence="5 6" key="1">
    <citation type="submission" date="2023-05" db="EMBL/GenBank/DDBJ databases">
        <title>Novel species of genus Flectobacillus isolated from stream in China.</title>
        <authorList>
            <person name="Lu H."/>
        </authorList>
    </citation>
    <scope>NUCLEOTIDE SEQUENCE [LARGE SCALE GENOMIC DNA]</scope>
    <source>
        <strain evidence="5 6">LFS242W</strain>
    </source>
</reference>
<dbReference type="SMART" id="SM00342">
    <property type="entry name" value="HTH_ARAC"/>
    <property type="match status" value="1"/>
</dbReference>
<keyword evidence="6" id="KW-1185">Reference proteome</keyword>
<evidence type="ECO:0000256" key="2">
    <source>
        <dbReference type="ARBA" id="ARBA00023125"/>
    </source>
</evidence>
<gene>
    <name evidence="5" type="ORF">QM481_04800</name>
</gene>
<proteinExistence type="predicted"/>
<dbReference type="InterPro" id="IPR003313">
    <property type="entry name" value="AraC-bd"/>
</dbReference>
<evidence type="ECO:0000259" key="4">
    <source>
        <dbReference type="PROSITE" id="PS01124"/>
    </source>
</evidence>
<dbReference type="EMBL" id="JASHIE010000003">
    <property type="protein sequence ID" value="MDI9873831.1"/>
    <property type="molecule type" value="Genomic_DNA"/>
</dbReference>
<dbReference type="PANTHER" id="PTHR11019:SF199">
    <property type="entry name" value="HTH-TYPE TRANSCRIPTIONAL REGULATOR NIMR"/>
    <property type="match status" value="1"/>
</dbReference>
<evidence type="ECO:0000256" key="3">
    <source>
        <dbReference type="ARBA" id="ARBA00023163"/>
    </source>
</evidence>
<sequence>MVEISTKANYLSIFAKMTPQRYYLTEVDKVEDSIYCFHDAMGENDIQLHQHKKAQLLYTEGGVVHISVPDKTYFLPARHYMWIPPEVPHSIHASSPEIMMRNLYFPIKNQEIDFFQQIGIYAVNDLLLQLLLFSNRWHGDILTSSQEDYIIAEAIRAILPQISTMNLPLALPFSNNQRLEKILAFMASNLHNPIAFPELCDKFGFSQRSLARLFHAELGMTFIQYYTILRILKSLQLLLEEKLPVSEVAISVGYSSIPTFSNTFCNLIGCRPSEYLKIQTTILK</sequence>
<dbReference type="InterPro" id="IPR014710">
    <property type="entry name" value="RmlC-like_jellyroll"/>
</dbReference>
<dbReference type="InterPro" id="IPR018060">
    <property type="entry name" value="HTH_AraC"/>
</dbReference>
<feature type="domain" description="HTH araC/xylS-type" evidence="4">
    <location>
        <begin position="180"/>
        <end position="278"/>
    </location>
</feature>
<evidence type="ECO:0000313" key="5">
    <source>
        <dbReference type="EMBL" id="MDI9873831.1"/>
    </source>
</evidence>
<dbReference type="PANTHER" id="PTHR11019">
    <property type="entry name" value="HTH-TYPE TRANSCRIPTIONAL REGULATOR NIMR"/>
    <property type="match status" value="1"/>
</dbReference>
<name>A0ABT6YY69_9BACT</name>
<comment type="caution">
    <text evidence="5">The sequence shown here is derived from an EMBL/GenBank/DDBJ whole genome shotgun (WGS) entry which is preliminary data.</text>
</comment>
<dbReference type="Gene3D" id="1.10.10.60">
    <property type="entry name" value="Homeodomain-like"/>
    <property type="match status" value="2"/>
</dbReference>
<dbReference type="SUPFAM" id="SSF51182">
    <property type="entry name" value="RmlC-like cupins"/>
    <property type="match status" value="1"/>
</dbReference>
<dbReference type="Pfam" id="PF02311">
    <property type="entry name" value="AraC_binding"/>
    <property type="match status" value="1"/>
</dbReference>
<organism evidence="5 6">
    <name type="scientific">Flectobacillus rivi</name>
    <dbReference type="NCBI Taxonomy" id="2984209"/>
    <lineage>
        <taxon>Bacteria</taxon>
        <taxon>Pseudomonadati</taxon>
        <taxon>Bacteroidota</taxon>
        <taxon>Cytophagia</taxon>
        <taxon>Cytophagales</taxon>
        <taxon>Flectobacillaceae</taxon>
        <taxon>Flectobacillus</taxon>
    </lineage>
</organism>
<evidence type="ECO:0000313" key="6">
    <source>
        <dbReference type="Proteomes" id="UP001225761"/>
    </source>
</evidence>
<accession>A0ABT6YY69</accession>
<dbReference type="Pfam" id="PF12833">
    <property type="entry name" value="HTH_18"/>
    <property type="match status" value="1"/>
</dbReference>
<protein>
    <submittedName>
        <fullName evidence="5">AraC family transcriptional regulator</fullName>
    </submittedName>
</protein>
<dbReference type="InterPro" id="IPR011051">
    <property type="entry name" value="RmlC_Cupin_sf"/>
</dbReference>
<evidence type="ECO:0000256" key="1">
    <source>
        <dbReference type="ARBA" id="ARBA00023015"/>
    </source>
</evidence>
<keyword evidence="1" id="KW-0805">Transcription regulation</keyword>
<keyword evidence="3" id="KW-0804">Transcription</keyword>
<dbReference type="PROSITE" id="PS01124">
    <property type="entry name" value="HTH_ARAC_FAMILY_2"/>
    <property type="match status" value="1"/>
</dbReference>